<feature type="transmembrane region" description="Helical" evidence="7">
    <location>
        <begin position="59"/>
        <end position="78"/>
    </location>
</feature>
<dbReference type="Gene3D" id="3.40.50.300">
    <property type="entry name" value="P-loop containing nucleotide triphosphate hydrolases"/>
    <property type="match status" value="1"/>
</dbReference>
<gene>
    <name evidence="10" type="ORF">BED47_13640</name>
</gene>
<dbReference type="InterPro" id="IPR027417">
    <property type="entry name" value="P-loop_NTPase"/>
</dbReference>
<evidence type="ECO:0000256" key="4">
    <source>
        <dbReference type="ARBA" id="ARBA00022840"/>
    </source>
</evidence>
<dbReference type="GO" id="GO:0005524">
    <property type="term" value="F:ATP binding"/>
    <property type="evidence" value="ECO:0007669"/>
    <property type="project" value="UniProtKB-KW"/>
</dbReference>
<dbReference type="InterPro" id="IPR003593">
    <property type="entry name" value="AAA+_ATPase"/>
</dbReference>
<dbReference type="Pfam" id="PF00005">
    <property type="entry name" value="ABC_tran"/>
    <property type="match status" value="1"/>
</dbReference>
<evidence type="ECO:0000256" key="1">
    <source>
        <dbReference type="ARBA" id="ARBA00004651"/>
    </source>
</evidence>
<dbReference type="PANTHER" id="PTHR43394">
    <property type="entry name" value="ATP-DEPENDENT PERMEASE MDL1, MITOCHONDRIAL"/>
    <property type="match status" value="1"/>
</dbReference>
<protein>
    <submittedName>
        <fullName evidence="10">Multidrug ABC transporter ATP-binding protein</fullName>
    </submittedName>
</protein>
<dbReference type="PROSITE" id="PS00211">
    <property type="entry name" value="ABC_TRANSPORTER_1"/>
    <property type="match status" value="1"/>
</dbReference>
<dbReference type="PROSITE" id="PS50929">
    <property type="entry name" value="ABC_TM1F"/>
    <property type="match status" value="1"/>
</dbReference>
<feature type="domain" description="ABC transmembrane type-1" evidence="9">
    <location>
        <begin position="19"/>
        <end position="307"/>
    </location>
</feature>
<evidence type="ECO:0000256" key="7">
    <source>
        <dbReference type="SAM" id="Phobius"/>
    </source>
</evidence>
<evidence type="ECO:0000259" key="9">
    <source>
        <dbReference type="PROSITE" id="PS50929"/>
    </source>
</evidence>
<evidence type="ECO:0000256" key="5">
    <source>
        <dbReference type="ARBA" id="ARBA00022989"/>
    </source>
</evidence>
<evidence type="ECO:0000256" key="3">
    <source>
        <dbReference type="ARBA" id="ARBA00022741"/>
    </source>
</evidence>
<dbReference type="InterPro" id="IPR003439">
    <property type="entry name" value="ABC_transporter-like_ATP-bd"/>
</dbReference>
<keyword evidence="2 7" id="KW-0812">Transmembrane</keyword>
<proteinExistence type="predicted"/>
<dbReference type="Gene3D" id="1.20.1560.10">
    <property type="entry name" value="ABC transporter type 1, transmembrane domain"/>
    <property type="match status" value="1"/>
</dbReference>
<keyword evidence="5 7" id="KW-1133">Transmembrane helix</keyword>
<keyword evidence="11" id="KW-1185">Reference proteome</keyword>
<reference evidence="10 11" key="1">
    <citation type="submission" date="2016-07" db="EMBL/GenBank/DDBJ databases">
        <authorList>
            <person name="Townsley L."/>
            <person name="Shank E.A."/>
        </authorList>
    </citation>
    <scope>NUCLEOTIDE SEQUENCE [LARGE SCALE GENOMIC DNA]</scope>
    <source>
        <strain evidence="10 11">CH01</strain>
    </source>
</reference>
<comment type="subcellular location">
    <subcellularLocation>
        <location evidence="1">Cell membrane</location>
        <topology evidence="1">Multi-pass membrane protein</topology>
    </subcellularLocation>
</comment>
<evidence type="ECO:0000256" key="6">
    <source>
        <dbReference type="ARBA" id="ARBA00023136"/>
    </source>
</evidence>
<dbReference type="InterPro" id="IPR017871">
    <property type="entry name" value="ABC_transporter-like_CS"/>
</dbReference>
<keyword evidence="3" id="KW-0547">Nucleotide-binding</keyword>
<dbReference type="Pfam" id="PF00664">
    <property type="entry name" value="ABC_membrane"/>
    <property type="match status" value="1"/>
</dbReference>
<feature type="domain" description="ABC transporter" evidence="8">
    <location>
        <begin position="341"/>
        <end position="576"/>
    </location>
</feature>
<comment type="caution">
    <text evidence="10">The sequence shown here is derived from an EMBL/GenBank/DDBJ whole genome shotgun (WGS) entry which is preliminary data.</text>
</comment>
<accession>A0ABX2ZJQ1</accession>
<dbReference type="SMART" id="SM00382">
    <property type="entry name" value="AAA"/>
    <property type="match status" value="1"/>
</dbReference>
<dbReference type="InterPro" id="IPR011527">
    <property type="entry name" value="ABC1_TM_dom"/>
</dbReference>
<name>A0ABX2ZJQ1_9BACI</name>
<sequence>MGSIKRYLKFVKPYRFHIFITIAVGIVKFGIPLILPFLLKYVVDNIINSSLPIATKSSHLIYIMLIAFGIFVIVRPPIEYFRQYYAQYIGSRILFDIRDHLFKHLQKLSLRYYANAKTGEVISRVINDVESTKDFVITGLMNVWLDLITILITVTIMLTMDVKLTLVSLIVLPFYTLAVKYFFGRLRFLTRQRSQALAVLQGFLTERIQGMQVTRSFALEDYESGLFKEKNGEFLDRALKHTGWNASTFTIINTLTDIGPLLIIGFSAYQVIHGHLTLGEMVAFVGYIDRLYDPLRRLANSSTALTQSFASMDRVFELMDEKYDIVNRENPIYAKKLDGQIHFNHVSFQYNAVDDEVIQDVTFQIEPGQKIALVGSSGGGKSSLVSLIPRFYDVTKGSIKIDGVDIRDFDLKSMREKIGIVLQDNFLFSDTVKSNIHYGNPSASEEEIIAAAKAANAHDFIMSLPDGYDTLVGERGVKLSGGQKQRVAIARVFLRNPSILIFDEATSALDLENERYIQDAIQELAKNRTTIFIAHRLSTITHVDKIVYIDQGHIVEIGSHEELMAKKEAYYHLFEIQNLETSSSSV</sequence>
<dbReference type="RefSeq" id="WP_069035241.1">
    <property type="nucleotide sequence ID" value="NZ_MDKC01000036.1"/>
</dbReference>
<dbReference type="PANTHER" id="PTHR43394:SF1">
    <property type="entry name" value="ATP-BINDING CASSETTE SUB-FAMILY B MEMBER 10, MITOCHONDRIAL"/>
    <property type="match status" value="1"/>
</dbReference>
<organism evidence="10 11">
    <name type="scientific">Gottfriedia luciferensis</name>
    <dbReference type="NCBI Taxonomy" id="178774"/>
    <lineage>
        <taxon>Bacteria</taxon>
        <taxon>Bacillati</taxon>
        <taxon>Bacillota</taxon>
        <taxon>Bacilli</taxon>
        <taxon>Bacillales</taxon>
        <taxon>Bacillaceae</taxon>
        <taxon>Gottfriedia</taxon>
    </lineage>
</organism>
<feature type="transmembrane region" description="Helical" evidence="7">
    <location>
        <begin position="164"/>
        <end position="183"/>
    </location>
</feature>
<feature type="transmembrane region" description="Helical" evidence="7">
    <location>
        <begin position="135"/>
        <end position="158"/>
    </location>
</feature>
<evidence type="ECO:0000259" key="8">
    <source>
        <dbReference type="PROSITE" id="PS50893"/>
    </source>
</evidence>
<dbReference type="SUPFAM" id="SSF52540">
    <property type="entry name" value="P-loop containing nucleoside triphosphate hydrolases"/>
    <property type="match status" value="1"/>
</dbReference>
<feature type="transmembrane region" description="Helical" evidence="7">
    <location>
        <begin position="16"/>
        <end position="39"/>
    </location>
</feature>
<evidence type="ECO:0000256" key="2">
    <source>
        <dbReference type="ARBA" id="ARBA00022692"/>
    </source>
</evidence>
<dbReference type="PROSITE" id="PS50893">
    <property type="entry name" value="ABC_TRANSPORTER_2"/>
    <property type="match status" value="1"/>
</dbReference>
<dbReference type="InterPro" id="IPR036640">
    <property type="entry name" value="ABC1_TM_sf"/>
</dbReference>
<keyword evidence="6 7" id="KW-0472">Membrane</keyword>
<dbReference type="EMBL" id="MDKC01000036">
    <property type="protein sequence ID" value="ODG89908.1"/>
    <property type="molecule type" value="Genomic_DNA"/>
</dbReference>
<dbReference type="InterPro" id="IPR039421">
    <property type="entry name" value="Type_1_exporter"/>
</dbReference>
<dbReference type="SUPFAM" id="SSF90123">
    <property type="entry name" value="ABC transporter transmembrane region"/>
    <property type="match status" value="1"/>
</dbReference>
<dbReference type="Proteomes" id="UP000094580">
    <property type="component" value="Unassembled WGS sequence"/>
</dbReference>
<keyword evidence="4 10" id="KW-0067">ATP-binding</keyword>
<evidence type="ECO:0000313" key="10">
    <source>
        <dbReference type="EMBL" id="ODG89908.1"/>
    </source>
</evidence>
<evidence type="ECO:0000313" key="11">
    <source>
        <dbReference type="Proteomes" id="UP000094580"/>
    </source>
</evidence>